<feature type="compositionally biased region" description="Basic and acidic residues" evidence="1">
    <location>
        <begin position="368"/>
        <end position="378"/>
    </location>
</feature>
<evidence type="ECO:0000256" key="1">
    <source>
        <dbReference type="SAM" id="MobiDB-lite"/>
    </source>
</evidence>
<evidence type="ECO:0000313" key="3">
    <source>
        <dbReference type="Proteomes" id="UP000235672"/>
    </source>
</evidence>
<sequence>MSFEVTARDLNDLFQLAWKVVDSCRQACGEKEPLTREVASLFIVVSQLKQEAERPNSSLHWQDDISRDELESTIYRCRKLLRAVDQVVGKYASRRRGGARKGLFKKIQFANGELMTMSDVIEELSVHKAALSLNLRLLTPSSRGSVEWTLGKKFPGMQQALHWRMAKISSSHDGSSLSSSYSDDERVVWKTIRRGLVRDGYSHHDIKKHRKAIKEYIKNLGWSDSFDEIPPSTNPAMHREPEDDYPRQPYTPDPYPQENFSQDSLPQQNYPPPPPANFPQQNFPPQSFPPPPPPPSNFPPQNFPQQSFPQPIFHEQNFPPQKFPQQFPQQNYPPPPPPAPLPHHFPQDFESEPAPQQIYVIRGASPESRGRTRVRSEHSQPIPSPQYIPPSVSDEDQEFDEKSDFRVPPPQNEPQFSVRPCDLSDTFECTEKDTWNDMMESLVTTLIDTNKTLYFHCSICQKLTVTAKARLDRSQNWCRNCFHAIIYNVLFYPLVPPEWCKLRQVSETRMQTIVTPRMKGLWASSYDALRAMRGRPAGRMLEASIEEPPLLLYRYQTVQDKVSGKTMRPSYFEIAYFEEPFSSFVARRK</sequence>
<reference evidence="2 3" key="1">
    <citation type="submission" date="2016-05" db="EMBL/GenBank/DDBJ databases">
        <title>A degradative enzymes factory behind the ericoid mycorrhizal symbiosis.</title>
        <authorList>
            <consortium name="DOE Joint Genome Institute"/>
            <person name="Martino E."/>
            <person name="Morin E."/>
            <person name="Grelet G."/>
            <person name="Kuo A."/>
            <person name="Kohler A."/>
            <person name="Daghino S."/>
            <person name="Barry K."/>
            <person name="Choi C."/>
            <person name="Cichocki N."/>
            <person name="Clum A."/>
            <person name="Copeland A."/>
            <person name="Hainaut M."/>
            <person name="Haridas S."/>
            <person name="Labutti K."/>
            <person name="Lindquist E."/>
            <person name="Lipzen A."/>
            <person name="Khouja H.-R."/>
            <person name="Murat C."/>
            <person name="Ohm R."/>
            <person name="Olson A."/>
            <person name="Spatafora J."/>
            <person name="Veneault-Fourrey C."/>
            <person name="Henrissat B."/>
            <person name="Grigoriev I."/>
            <person name="Martin F."/>
            <person name="Perotto S."/>
        </authorList>
    </citation>
    <scope>NUCLEOTIDE SEQUENCE [LARGE SCALE GENOMIC DNA]</scope>
    <source>
        <strain evidence="2 3">UAMH 7357</strain>
    </source>
</reference>
<protein>
    <submittedName>
        <fullName evidence="2">Uncharacterized protein</fullName>
    </submittedName>
</protein>
<keyword evidence="3" id="KW-1185">Reference proteome</keyword>
<organism evidence="2 3">
    <name type="scientific">Hyaloscypha hepaticicola</name>
    <dbReference type="NCBI Taxonomy" id="2082293"/>
    <lineage>
        <taxon>Eukaryota</taxon>
        <taxon>Fungi</taxon>
        <taxon>Dikarya</taxon>
        <taxon>Ascomycota</taxon>
        <taxon>Pezizomycotina</taxon>
        <taxon>Leotiomycetes</taxon>
        <taxon>Helotiales</taxon>
        <taxon>Hyaloscyphaceae</taxon>
        <taxon>Hyaloscypha</taxon>
    </lineage>
</organism>
<name>A0A2J6PS71_9HELO</name>
<dbReference type="AlphaFoldDB" id="A0A2J6PS71"/>
<evidence type="ECO:0000313" key="2">
    <source>
        <dbReference type="EMBL" id="PMD16887.1"/>
    </source>
</evidence>
<feature type="compositionally biased region" description="Low complexity" evidence="1">
    <location>
        <begin position="303"/>
        <end position="330"/>
    </location>
</feature>
<feature type="region of interest" description="Disordered" evidence="1">
    <location>
        <begin position="224"/>
        <end position="350"/>
    </location>
</feature>
<dbReference type="STRING" id="1745343.A0A2J6PS71"/>
<gene>
    <name evidence="2" type="ORF">NA56DRAFT_692370</name>
</gene>
<accession>A0A2J6PS71</accession>
<feature type="region of interest" description="Disordered" evidence="1">
    <location>
        <begin position="363"/>
        <end position="417"/>
    </location>
</feature>
<dbReference type="OrthoDB" id="3547169at2759"/>
<feature type="compositionally biased region" description="Pro residues" evidence="1">
    <location>
        <begin position="331"/>
        <end position="343"/>
    </location>
</feature>
<feature type="compositionally biased region" description="Basic and acidic residues" evidence="1">
    <location>
        <begin position="237"/>
        <end position="246"/>
    </location>
</feature>
<dbReference type="EMBL" id="KZ613503">
    <property type="protein sequence ID" value="PMD16887.1"/>
    <property type="molecule type" value="Genomic_DNA"/>
</dbReference>
<feature type="compositionally biased region" description="Pro residues" evidence="1">
    <location>
        <begin position="286"/>
        <end position="302"/>
    </location>
</feature>
<proteinExistence type="predicted"/>
<dbReference type="Proteomes" id="UP000235672">
    <property type="component" value="Unassembled WGS sequence"/>
</dbReference>